<dbReference type="GO" id="GO:0032259">
    <property type="term" value="P:methylation"/>
    <property type="evidence" value="ECO:0007669"/>
    <property type="project" value="UniProtKB-KW"/>
</dbReference>
<dbReference type="SMART" id="SM00359">
    <property type="entry name" value="PUA"/>
    <property type="match status" value="1"/>
</dbReference>
<keyword evidence="7" id="KW-0694">RNA-binding</keyword>
<evidence type="ECO:0000259" key="9">
    <source>
        <dbReference type="SMART" id="SM00359"/>
    </source>
</evidence>
<dbReference type="OrthoDB" id="269872at2759"/>
<keyword evidence="2" id="KW-0963">Cytoplasm</keyword>
<evidence type="ECO:0000256" key="8">
    <source>
        <dbReference type="ARBA" id="ARBA00038091"/>
    </source>
</evidence>
<dbReference type="GO" id="GO:0006364">
    <property type="term" value="P:rRNA processing"/>
    <property type="evidence" value="ECO:0007669"/>
    <property type="project" value="UniProtKB-KW"/>
</dbReference>
<evidence type="ECO:0000256" key="2">
    <source>
        <dbReference type="ARBA" id="ARBA00022490"/>
    </source>
</evidence>
<keyword evidence="3" id="KW-0698">rRNA processing</keyword>
<dbReference type="GO" id="GO:0005737">
    <property type="term" value="C:cytoplasm"/>
    <property type="evidence" value="ECO:0007669"/>
    <property type="project" value="UniProtKB-SubCell"/>
</dbReference>
<keyword evidence="11" id="KW-1185">Reference proteome</keyword>
<sequence>MLRLCSAAPWHDVSQPFSSLWSFRVPPSNRTFASGRRVTASLSEYAARHSKVPKVVLKKGKTQLFKTGNPMVYSNAVDRIIGRPPPETGEPVLVTDGAIHPIAWGMYNSASMFCVRIMEMDDEVSRNPSFIFDMEKLLKSRITSAMNLRARLGLPNKCTNVYRLVNSEGDRLSGLIIDIFGECAVVASSAAWVEKFRSVIEETLKFATSCTHVVWRPSPEMLKEEGLLSKESNSSQTHTISDDMDKSDTLEVVENGIHYNINLSGQKTGFYADQRESRLWLRSIAKERSVLDLCCYSGGFSLNAAIGGASEVTGVDSSAPAIELALANRELNGFNSRRMNFVKADISEYMKSAISEGRTWDIVILDPPKLAPSRKVLEQAIRMYRNLNVLAMKCVEPGGLLMTCSCSGAMTQSGKFPSILQASALSARRKIDY</sequence>
<dbReference type="GO" id="GO:0003723">
    <property type="term" value="F:RNA binding"/>
    <property type="evidence" value="ECO:0007669"/>
    <property type="project" value="UniProtKB-KW"/>
</dbReference>
<proteinExistence type="inferred from homology"/>
<dbReference type="PANTHER" id="PTHR42873">
    <property type="entry name" value="RIBOSOMAL RNA LARGE SUBUNIT METHYLTRANSFERASE"/>
    <property type="match status" value="1"/>
</dbReference>
<dbReference type="EMBL" id="CM035419">
    <property type="protein sequence ID" value="KAH7416111.1"/>
    <property type="molecule type" value="Genomic_DNA"/>
</dbReference>
<dbReference type="AlphaFoldDB" id="A0A8T2TBC4"/>
<dbReference type="Gene3D" id="2.30.130.10">
    <property type="entry name" value="PUA domain"/>
    <property type="match status" value="1"/>
</dbReference>
<evidence type="ECO:0000313" key="10">
    <source>
        <dbReference type="EMBL" id="KAH7416111.1"/>
    </source>
</evidence>
<comment type="subcellular location">
    <subcellularLocation>
        <location evidence="1">Cytoplasm</location>
    </subcellularLocation>
</comment>
<organism evidence="10 11">
    <name type="scientific">Ceratopteris richardii</name>
    <name type="common">Triangle waterfern</name>
    <dbReference type="NCBI Taxonomy" id="49495"/>
    <lineage>
        <taxon>Eukaryota</taxon>
        <taxon>Viridiplantae</taxon>
        <taxon>Streptophyta</taxon>
        <taxon>Embryophyta</taxon>
        <taxon>Tracheophyta</taxon>
        <taxon>Polypodiopsida</taxon>
        <taxon>Polypodiidae</taxon>
        <taxon>Polypodiales</taxon>
        <taxon>Pteridineae</taxon>
        <taxon>Pteridaceae</taxon>
        <taxon>Parkerioideae</taxon>
        <taxon>Ceratopteris</taxon>
    </lineage>
</organism>
<comment type="similarity">
    <text evidence="8">Belongs to the methyltransferase superfamily. RlmI family.</text>
</comment>
<reference evidence="10" key="1">
    <citation type="submission" date="2021-08" db="EMBL/GenBank/DDBJ databases">
        <title>WGS assembly of Ceratopteris richardii.</title>
        <authorList>
            <person name="Marchant D.B."/>
            <person name="Chen G."/>
            <person name="Jenkins J."/>
            <person name="Shu S."/>
            <person name="Leebens-Mack J."/>
            <person name="Grimwood J."/>
            <person name="Schmutz J."/>
            <person name="Soltis P."/>
            <person name="Soltis D."/>
            <person name="Chen Z.-H."/>
        </authorList>
    </citation>
    <scope>NUCLEOTIDE SEQUENCE</scope>
    <source>
        <strain evidence="10">Whitten #5841</strain>
        <tissue evidence="10">Leaf</tissue>
    </source>
</reference>
<dbReference type="Proteomes" id="UP000825935">
    <property type="component" value="Chromosome 14"/>
</dbReference>
<dbReference type="Gene3D" id="3.30.750.80">
    <property type="entry name" value="RNA methyltransferase domain (HRMD) like"/>
    <property type="match status" value="1"/>
</dbReference>
<gene>
    <name evidence="10" type="ORF">KP509_14G076100</name>
</gene>
<evidence type="ECO:0000256" key="5">
    <source>
        <dbReference type="ARBA" id="ARBA00022679"/>
    </source>
</evidence>
<dbReference type="InterPro" id="IPR041532">
    <property type="entry name" value="RlmI-like_PUA"/>
</dbReference>
<dbReference type="PANTHER" id="PTHR42873:SF1">
    <property type="entry name" value="S-ADENOSYLMETHIONINE-DEPENDENT METHYLTRANSFERASE DOMAIN-CONTAINING PROTEIN"/>
    <property type="match status" value="1"/>
</dbReference>
<dbReference type="Pfam" id="PF10672">
    <property type="entry name" value="Methyltrans_SAM"/>
    <property type="match status" value="1"/>
</dbReference>
<keyword evidence="4" id="KW-0489">Methyltransferase</keyword>
<dbReference type="InterPro" id="IPR029063">
    <property type="entry name" value="SAM-dependent_MTases_sf"/>
</dbReference>
<keyword evidence="5" id="KW-0808">Transferase</keyword>
<dbReference type="CDD" id="cd02440">
    <property type="entry name" value="AdoMet_MTases"/>
    <property type="match status" value="1"/>
</dbReference>
<comment type="caution">
    <text evidence="10">The sequence shown here is derived from an EMBL/GenBank/DDBJ whole genome shotgun (WGS) entry which is preliminary data.</text>
</comment>
<dbReference type="CDD" id="cd21153">
    <property type="entry name" value="PUA_RlmI"/>
    <property type="match status" value="1"/>
</dbReference>
<dbReference type="CDD" id="cd11572">
    <property type="entry name" value="RlmI_M_like"/>
    <property type="match status" value="1"/>
</dbReference>
<dbReference type="InterPro" id="IPR015947">
    <property type="entry name" value="PUA-like_sf"/>
</dbReference>
<dbReference type="GO" id="GO:0008168">
    <property type="term" value="F:methyltransferase activity"/>
    <property type="evidence" value="ECO:0007669"/>
    <property type="project" value="UniProtKB-KW"/>
</dbReference>
<dbReference type="Gene3D" id="3.40.50.150">
    <property type="entry name" value="Vaccinia Virus protein VP39"/>
    <property type="match status" value="1"/>
</dbReference>
<dbReference type="Pfam" id="PF17785">
    <property type="entry name" value="PUA_3"/>
    <property type="match status" value="1"/>
</dbReference>
<evidence type="ECO:0000256" key="4">
    <source>
        <dbReference type="ARBA" id="ARBA00022603"/>
    </source>
</evidence>
<keyword evidence="6" id="KW-0949">S-adenosyl-L-methionine</keyword>
<evidence type="ECO:0000256" key="1">
    <source>
        <dbReference type="ARBA" id="ARBA00004496"/>
    </source>
</evidence>
<name>A0A8T2TBC4_CERRI</name>
<dbReference type="InterPro" id="IPR036974">
    <property type="entry name" value="PUA_sf"/>
</dbReference>
<dbReference type="OMA" id="VMDVFDY"/>
<evidence type="ECO:0000256" key="7">
    <source>
        <dbReference type="ARBA" id="ARBA00022884"/>
    </source>
</evidence>
<evidence type="ECO:0000256" key="6">
    <source>
        <dbReference type="ARBA" id="ARBA00022691"/>
    </source>
</evidence>
<feature type="domain" description="PUA" evidence="9">
    <location>
        <begin position="53"/>
        <end position="139"/>
    </location>
</feature>
<protein>
    <recommendedName>
        <fullName evidence="9">PUA domain-containing protein</fullName>
    </recommendedName>
</protein>
<dbReference type="SUPFAM" id="SSF88697">
    <property type="entry name" value="PUA domain-like"/>
    <property type="match status" value="1"/>
</dbReference>
<evidence type="ECO:0000313" key="11">
    <source>
        <dbReference type="Proteomes" id="UP000825935"/>
    </source>
</evidence>
<dbReference type="SUPFAM" id="SSF53335">
    <property type="entry name" value="S-adenosyl-L-methionine-dependent methyltransferases"/>
    <property type="match status" value="1"/>
</dbReference>
<evidence type="ECO:0000256" key="3">
    <source>
        <dbReference type="ARBA" id="ARBA00022552"/>
    </source>
</evidence>
<accession>A0A8T2TBC4</accession>
<dbReference type="InterPro" id="IPR019614">
    <property type="entry name" value="SAM-dep_methyl-trfase"/>
</dbReference>
<dbReference type="InterPro" id="IPR002478">
    <property type="entry name" value="PUA"/>
</dbReference>